<evidence type="ECO:0000313" key="11">
    <source>
        <dbReference type="EMBL" id="KAH7566354.1"/>
    </source>
</evidence>
<evidence type="ECO:0000256" key="5">
    <source>
        <dbReference type="ARBA" id="ARBA00022842"/>
    </source>
</evidence>
<evidence type="ECO:0000313" key="12">
    <source>
        <dbReference type="Proteomes" id="UP000827721"/>
    </source>
</evidence>
<gene>
    <name evidence="11" type="ORF">JRO89_XS08G0142800</name>
</gene>
<evidence type="ECO:0000256" key="4">
    <source>
        <dbReference type="ARBA" id="ARBA00022840"/>
    </source>
</evidence>
<dbReference type="Proteomes" id="UP000827721">
    <property type="component" value="Unassembled WGS sequence"/>
</dbReference>
<evidence type="ECO:0000256" key="1">
    <source>
        <dbReference type="ARBA" id="ARBA00001946"/>
    </source>
</evidence>
<dbReference type="Pfam" id="PF25568">
    <property type="entry name" value="AAA_lid_At3g28540"/>
    <property type="match status" value="1"/>
</dbReference>
<feature type="domain" description="AAA+ ATPase" evidence="10">
    <location>
        <begin position="241"/>
        <end position="386"/>
    </location>
</feature>
<dbReference type="PROSITE" id="PS00674">
    <property type="entry name" value="AAA"/>
    <property type="match status" value="1"/>
</dbReference>
<evidence type="ECO:0000256" key="9">
    <source>
        <dbReference type="SAM" id="Phobius"/>
    </source>
</evidence>
<dbReference type="Pfam" id="PF00004">
    <property type="entry name" value="AAA"/>
    <property type="match status" value="1"/>
</dbReference>
<dbReference type="PANTHER" id="PTHR23070">
    <property type="entry name" value="BCS1 AAA-TYPE ATPASE"/>
    <property type="match status" value="1"/>
</dbReference>
<organism evidence="11 12">
    <name type="scientific">Xanthoceras sorbifolium</name>
    <dbReference type="NCBI Taxonomy" id="99658"/>
    <lineage>
        <taxon>Eukaryota</taxon>
        <taxon>Viridiplantae</taxon>
        <taxon>Streptophyta</taxon>
        <taxon>Embryophyta</taxon>
        <taxon>Tracheophyta</taxon>
        <taxon>Spermatophyta</taxon>
        <taxon>Magnoliopsida</taxon>
        <taxon>eudicotyledons</taxon>
        <taxon>Gunneridae</taxon>
        <taxon>Pentapetalae</taxon>
        <taxon>rosids</taxon>
        <taxon>malvids</taxon>
        <taxon>Sapindales</taxon>
        <taxon>Sapindaceae</taxon>
        <taxon>Xanthoceroideae</taxon>
        <taxon>Xanthoceras</taxon>
    </lineage>
</organism>
<sequence length="485" mass="55210">MAGYFSSFGEMPSLSTVLTTYASISAMMMVVRTVLNEMIPRPMREFISSKLSEYLLFNFSNEFTFVIEQRWEAVVSETYKAAEVYLPTIVGYSTDSLLVGSNDTGNSTAVPKLAVPIGVKIADHFEGMRLQWSLHMKEAKKYYNNDRKYFHLTCKKKDRDRVLENYFPYVARKAQKILDDRQILNIYTYEHQDSMWQSAIFKHPSTFDTLAMEPDLKRFIIEDLDLFVNRKGYFDNVGRAWKRGYLLYGPPGTGKSSLVAAIANYLKYHVYDLQLQSVKSDADLRNVLTTTTNRSIILIEDIDCSENTSGDRGRRSSSPDKKNETNTVFIDPGATLSGMLNFIDGLWSSCGEERIIIFTTNHKERLDPALLRPGRMDVHIEMGYCTPPVFRMLAKSYLGIKDHAMFGQVEELIKKVDISPAEMAQHLMKSDDPSIALESLVEFLNMRTIGHLDGGDQTTKQAGVGREDNKKKVDDEIEVILNDKI</sequence>
<dbReference type="CDD" id="cd19510">
    <property type="entry name" value="RecA-like_BCS1"/>
    <property type="match status" value="1"/>
</dbReference>
<feature type="region of interest" description="Disordered" evidence="8">
    <location>
        <begin position="306"/>
        <end position="327"/>
    </location>
</feature>
<name>A0ABQ8HQ15_9ROSI</name>
<feature type="transmembrane region" description="Helical" evidence="9">
    <location>
        <begin position="14"/>
        <end position="35"/>
    </location>
</feature>
<feature type="compositionally biased region" description="Basic and acidic residues" evidence="8">
    <location>
        <begin position="309"/>
        <end position="324"/>
    </location>
</feature>
<comment type="catalytic activity">
    <reaction evidence="6">
        <text>ATP + H2O = ADP + phosphate + H(+)</text>
        <dbReference type="Rhea" id="RHEA:13065"/>
        <dbReference type="ChEBI" id="CHEBI:15377"/>
        <dbReference type="ChEBI" id="CHEBI:15378"/>
        <dbReference type="ChEBI" id="CHEBI:30616"/>
        <dbReference type="ChEBI" id="CHEBI:43474"/>
        <dbReference type="ChEBI" id="CHEBI:456216"/>
    </reaction>
</comment>
<comment type="similarity">
    <text evidence="2">Belongs to the AAA ATPase family. BCS1 subfamily.</text>
</comment>
<dbReference type="InterPro" id="IPR058017">
    <property type="entry name" value="At3g28540-like_C"/>
</dbReference>
<dbReference type="InterPro" id="IPR003960">
    <property type="entry name" value="ATPase_AAA_CS"/>
</dbReference>
<dbReference type="Pfam" id="PF14363">
    <property type="entry name" value="AAA_assoc"/>
    <property type="match status" value="1"/>
</dbReference>
<evidence type="ECO:0000256" key="2">
    <source>
        <dbReference type="ARBA" id="ARBA00007448"/>
    </source>
</evidence>
<keyword evidence="7" id="KW-0547">Nucleotide-binding</keyword>
<dbReference type="SUPFAM" id="SSF52540">
    <property type="entry name" value="P-loop containing nucleoside triphosphate hydrolases"/>
    <property type="match status" value="1"/>
</dbReference>
<keyword evidence="9" id="KW-0472">Membrane</keyword>
<dbReference type="InterPro" id="IPR003593">
    <property type="entry name" value="AAA+_ATPase"/>
</dbReference>
<comment type="cofactor">
    <cofactor evidence="1">
        <name>Mg(2+)</name>
        <dbReference type="ChEBI" id="CHEBI:18420"/>
    </cofactor>
</comment>
<comment type="caution">
    <text evidence="11">The sequence shown here is derived from an EMBL/GenBank/DDBJ whole genome shotgun (WGS) entry which is preliminary data.</text>
</comment>
<dbReference type="InterPro" id="IPR050747">
    <property type="entry name" value="Mitochondrial_chaperone_BCS1"/>
</dbReference>
<protein>
    <recommendedName>
        <fullName evidence="10">AAA+ ATPase domain-containing protein</fullName>
    </recommendedName>
</protein>
<dbReference type="Gene3D" id="6.10.280.40">
    <property type="match status" value="1"/>
</dbReference>
<keyword evidence="5" id="KW-0460">Magnesium</keyword>
<dbReference type="InterPro" id="IPR025753">
    <property type="entry name" value="AAA_N_dom"/>
</dbReference>
<keyword evidence="4 7" id="KW-0067">ATP-binding</keyword>
<evidence type="ECO:0000256" key="3">
    <source>
        <dbReference type="ARBA" id="ARBA00022801"/>
    </source>
</evidence>
<evidence type="ECO:0000256" key="7">
    <source>
        <dbReference type="RuleBase" id="RU003651"/>
    </source>
</evidence>
<evidence type="ECO:0000259" key="10">
    <source>
        <dbReference type="SMART" id="SM00382"/>
    </source>
</evidence>
<dbReference type="InterPro" id="IPR027417">
    <property type="entry name" value="P-loop_NTPase"/>
</dbReference>
<accession>A0ABQ8HQ15</accession>
<dbReference type="SMART" id="SM00382">
    <property type="entry name" value="AAA"/>
    <property type="match status" value="1"/>
</dbReference>
<evidence type="ECO:0000256" key="8">
    <source>
        <dbReference type="SAM" id="MobiDB-lite"/>
    </source>
</evidence>
<dbReference type="InterPro" id="IPR003959">
    <property type="entry name" value="ATPase_AAA_core"/>
</dbReference>
<proteinExistence type="inferred from homology"/>
<keyword evidence="3" id="KW-0378">Hydrolase</keyword>
<evidence type="ECO:0000256" key="6">
    <source>
        <dbReference type="ARBA" id="ARBA00049360"/>
    </source>
</evidence>
<reference evidence="11 12" key="1">
    <citation type="submission" date="2021-02" db="EMBL/GenBank/DDBJ databases">
        <title>Plant Genome Project.</title>
        <authorList>
            <person name="Zhang R.-G."/>
        </authorList>
    </citation>
    <scope>NUCLEOTIDE SEQUENCE [LARGE SCALE GENOMIC DNA]</scope>
    <source>
        <tissue evidence="11">Leaves</tissue>
    </source>
</reference>
<keyword evidence="12" id="KW-1185">Reference proteome</keyword>
<keyword evidence="9" id="KW-1133">Transmembrane helix</keyword>
<dbReference type="Gene3D" id="3.40.50.300">
    <property type="entry name" value="P-loop containing nucleotide triphosphate hydrolases"/>
    <property type="match status" value="1"/>
</dbReference>
<dbReference type="EMBL" id="JAFEMO010000008">
    <property type="protein sequence ID" value="KAH7566354.1"/>
    <property type="molecule type" value="Genomic_DNA"/>
</dbReference>
<keyword evidence="9" id="KW-0812">Transmembrane</keyword>